<name>F6FGX4_MYCHI</name>
<evidence type="ECO:0000313" key="3">
    <source>
        <dbReference type="Proteomes" id="UP000007952"/>
    </source>
</evidence>
<proteinExistence type="predicted"/>
<sequence>MDAKWLAVPTVAAGGAGGSYLGYQYLHQKGESIKTKLGDLLLKFDDSFNEKWKARASLVSSKDTLPESLNKFRSSSGNKEISEANIKGWCKDQIEKEFTSETDSLFVSIRDYCTFNNKDKLGDKVISEDLESGNIKSSGKWSTANQKLTSASEDGMSSTMKEIKAKVSSSSGGTQDTKALRTWCEGIYPSYYKGEDDSDFKDAKTYCVEK</sequence>
<dbReference type="Proteomes" id="UP000007952">
    <property type="component" value="Chromosome"/>
</dbReference>
<organism evidence="2 3">
    <name type="scientific">Mycoplasma haemofelis (strain Ohio2)</name>
    <dbReference type="NCBI Taxonomy" id="859194"/>
    <lineage>
        <taxon>Bacteria</taxon>
        <taxon>Bacillati</taxon>
        <taxon>Mycoplasmatota</taxon>
        <taxon>Mollicutes</taxon>
        <taxon>Mycoplasmataceae</taxon>
        <taxon>Mycoplasma</taxon>
    </lineage>
</organism>
<feature type="region of interest" description="Disordered" evidence="1">
    <location>
        <begin position="150"/>
        <end position="176"/>
    </location>
</feature>
<dbReference type="STRING" id="859194.MHF_1449"/>
<reference evidence="2 3" key="1">
    <citation type="journal article" date="2011" name="J. Bacteriol.">
        <title>Complete genome sequences of two hemotropic Mycoplasmas, Mycoplasma haemofelis strain Ohio2 and Mycoplasma suis strain Illinois.</title>
        <authorList>
            <person name="Messick J.B."/>
            <person name="Santos A.P."/>
            <person name="Guimaraes A.M."/>
        </authorList>
    </citation>
    <scope>NUCLEOTIDE SEQUENCE [LARGE SCALE GENOMIC DNA]</scope>
    <source>
        <strain evidence="2 3">Ohio2</strain>
    </source>
</reference>
<evidence type="ECO:0000256" key="1">
    <source>
        <dbReference type="SAM" id="MobiDB-lite"/>
    </source>
</evidence>
<dbReference type="KEGG" id="mhf:MHF_1449"/>
<dbReference type="EMBL" id="CP002808">
    <property type="protein sequence ID" value="AEG73683.1"/>
    <property type="molecule type" value="Genomic_DNA"/>
</dbReference>
<feature type="compositionally biased region" description="Polar residues" evidence="1">
    <location>
        <begin position="150"/>
        <end position="160"/>
    </location>
</feature>
<dbReference type="BioCyc" id="MHAE859194:G1GR7-1444-MONOMER"/>
<protein>
    <submittedName>
        <fullName evidence="2">Uncharacterized protein</fullName>
    </submittedName>
</protein>
<gene>
    <name evidence="2" type="ordered locus">MHF_1449</name>
</gene>
<dbReference type="HOGENOM" id="CLU_087258_1_0_14"/>
<accession>F6FGX4</accession>
<reference key="2">
    <citation type="submission" date="2011-05" db="EMBL/GenBank/DDBJ databases">
        <title>The Genome of Mycoplasma haemofelis Strain Ohio2, a pathogenic hemoplasma of the cat.</title>
        <authorList>
            <person name="Santos A.P."/>
            <person name="Guimaraes A.M.S."/>
            <person name="SanMiguel P.J."/>
            <person name="Martin S.W."/>
            <person name="Messick J.B."/>
        </authorList>
    </citation>
    <scope>NUCLEOTIDE SEQUENCE</scope>
    <source>
        <strain>Ohio2</strain>
    </source>
</reference>
<feature type="compositionally biased region" description="Polar residues" evidence="1">
    <location>
        <begin position="167"/>
        <end position="176"/>
    </location>
</feature>
<dbReference type="AlphaFoldDB" id="F6FGX4"/>
<evidence type="ECO:0000313" key="2">
    <source>
        <dbReference type="EMBL" id="AEG73683.1"/>
    </source>
</evidence>